<dbReference type="EMBL" id="CAMXCT010005981">
    <property type="protein sequence ID" value="CAI4013673.1"/>
    <property type="molecule type" value="Genomic_DNA"/>
</dbReference>
<accession>A0A9P1DP89</accession>
<protein>
    <submittedName>
        <fullName evidence="4">Dynamin-1-like protein</fullName>
    </submittedName>
</protein>
<evidence type="ECO:0000313" key="2">
    <source>
        <dbReference type="EMBL" id="CAI4013673.1"/>
    </source>
</evidence>
<evidence type="ECO:0000313" key="4">
    <source>
        <dbReference type="EMBL" id="CAL4800985.1"/>
    </source>
</evidence>
<name>A0A9P1DP89_9DINO</name>
<evidence type="ECO:0000256" key="1">
    <source>
        <dbReference type="SAM" id="MobiDB-lite"/>
    </source>
</evidence>
<dbReference type="EMBL" id="CAMXCT030005981">
    <property type="protein sequence ID" value="CAL4800985.1"/>
    <property type="molecule type" value="Genomic_DNA"/>
</dbReference>
<comment type="caution">
    <text evidence="2">The sequence shown here is derived from an EMBL/GenBank/DDBJ whole genome shotgun (WGS) entry which is preliminary data.</text>
</comment>
<organism evidence="2">
    <name type="scientific">Cladocopium goreaui</name>
    <dbReference type="NCBI Taxonomy" id="2562237"/>
    <lineage>
        <taxon>Eukaryota</taxon>
        <taxon>Sar</taxon>
        <taxon>Alveolata</taxon>
        <taxon>Dinophyceae</taxon>
        <taxon>Suessiales</taxon>
        <taxon>Symbiodiniaceae</taxon>
        <taxon>Cladocopium</taxon>
    </lineage>
</organism>
<reference evidence="2" key="1">
    <citation type="submission" date="2022-10" db="EMBL/GenBank/DDBJ databases">
        <authorList>
            <person name="Chen Y."/>
            <person name="Dougan E. K."/>
            <person name="Chan C."/>
            <person name="Rhodes N."/>
            <person name="Thang M."/>
        </authorList>
    </citation>
    <scope>NUCLEOTIDE SEQUENCE</scope>
</reference>
<feature type="region of interest" description="Disordered" evidence="1">
    <location>
        <begin position="1"/>
        <end position="25"/>
    </location>
</feature>
<sequence>MAQTKAGPEIKEANTDRLAPIAYGPDTPQYGQMDKNYRGLPLHFELSPWPPEPGYPVCKTLWGFPGKTTEDSMSILDLAILAFASSMWDERAIR</sequence>
<gene>
    <name evidence="2" type="ORF">C1SCF055_LOCUS38629</name>
</gene>
<proteinExistence type="predicted"/>
<evidence type="ECO:0000313" key="5">
    <source>
        <dbReference type="Proteomes" id="UP001152797"/>
    </source>
</evidence>
<reference evidence="3" key="2">
    <citation type="submission" date="2024-04" db="EMBL/GenBank/DDBJ databases">
        <authorList>
            <person name="Chen Y."/>
            <person name="Shah S."/>
            <person name="Dougan E. K."/>
            <person name="Thang M."/>
            <person name="Chan C."/>
        </authorList>
    </citation>
    <scope>NUCLEOTIDE SEQUENCE [LARGE SCALE GENOMIC DNA]</scope>
</reference>
<dbReference type="AlphaFoldDB" id="A0A9P1DP89"/>
<keyword evidence="5" id="KW-1185">Reference proteome</keyword>
<evidence type="ECO:0000313" key="3">
    <source>
        <dbReference type="EMBL" id="CAL1167048.1"/>
    </source>
</evidence>
<dbReference type="EMBL" id="CAMXCT020005981">
    <property type="protein sequence ID" value="CAL1167048.1"/>
    <property type="molecule type" value="Genomic_DNA"/>
</dbReference>
<dbReference type="Proteomes" id="UP001152797">
    <property type="component" value="Unassembled WGS sequence"/>
</dbReference>
<feature type="non-terminal residue" evidence="2">
    <location>
        <position position="1"/>
    </location>
</feature>